<reference evidence="2 3" key="1">
    <citation type="journal article" date="2009" name="Virus Genes">
        <title>Morphology and genome of Euproctis pseudoconspersa nucleopolyhedrovirus.</title>
        <authorList>
            <person name="Tang X.D."/>
            <person name="Xiao Q."/>
            <person name="Ma X.C."/>
            <person name="Zhu Z.R."/>
            <person name="Zhang C.X."/>
        </authorList>
    </citation>
    <scope>NUCLEOTIDE SEQUENCE [LARGE SCALE GENOMIC DNA]</scope>
    <source>
        <strain evidence="2 3">Hangzhou</strain>
    </source>
</reference>
<sequence>MTNDWGRQQSTPMTCVRRLKNKNSMTATTLNRIKYDSELLLHYLFDDNSNNFPSTDVNLIKIYKIKVTRTCSTILAHYFAKIEISNGYAFEFHPGSQPRTFQHIHSNGYPIAMFVCCDKCCKDELRLYVKGENDFNVAFCNCESILCKRKSMQTVFVSTALLVITFNMFSFSWFNIFFVFFILFLLFLNNNYLISNPRVLFCPHKQRIKNVYR</sequence>
<accession>C3TWY0</accession>
<evidence type="ECO:0000256" key="1">
    <source>
        <dbReference type="SAM" id="Phobius"/>
    </source>
</evidence>
<dbReference type="GeneID" id="7804627"/>
<dbReference type="Pfam" id="PF05820">
    <property type="entry name" value="Ac81"/>
    <property type="match status" value="1"/>
</dbReference>
<keyword evidence="1" id="KW-0472">Membrane</keyword>
<proteinExistence type="predicted"/>
<dbReference type="KEGG" id="vg:7804627"/>
<keyword evidence="1" id="KW-0812">Transmembrane</keyword>
<evidence type="ECO:0000313" key="2">
    <source>
        <dbReference type="EMBL" id="ACO53522.1"/>
    </source>
</evidence>
<evidence type="ECO:0008006" key="4">
    <source>
        <dbReference type="Google" id="ProtNLM"/>
    </source>
</evidence>
<evidence type="ECO:0000313" key="3">
    <source>
        <dbReference type="Proteomes" id="UP000203846"/>
    </source>
</evidence>
<dbReference type="RefSeq" id="YP_002854682.1">
    <property type="nucleotide sequence ID" value="NC_012639.1"/>
</dbReference>
<keyword evidence="3" id="KW-1185">Reference proteome</keyword>
<organism evidence="2 3">
    <name type="scientific">Euproctis pseudoconspersa nucleopolyhedrovirus</name>
    <dbReference type="NCBI Taxonomy" id="307467"/>
    <lineage>
        <taxon>Viruses</taxon>
        <taxon>Viruses incertae sedis</taxon>
        <taxon>Naldaviricetes</taxon>
        <taxon>Lefavirales</taxon>
        <taxon>Baculoviridae</taxon>
        <taxon>Alphabaculovirus</taxon>
        <taxon>Alphabaculovirus eupseudoconspersae</taxon>
    </lineage>
</organism>
<protein>
    <recommendedName>
        <fullName evidence="4">Ac81</fullName>
    </recommendedName>
</protein>
<dbReference type="Proteomes" id="UP000203846">
    <property type="component" value="Segment"/>
</dbReference>
<feature type="transmembrane region" description="Helical" evidence="1">
    <location>
        <begin position="155"/>
        <end position="188"/>
    </location>
</feature>
<dbReference type="InterPro" id="IPR008563">
    <property type="entry name" value="AcMNPV_AC81"/>
</dbReference>
<keyword evidence="1" id="KW-1133">Transmembrane helix</keyword>
<dbReference type="EMBL" id="FJ227128">
    <property type="protein sequence ID" value="ACO53522.1"/>
    <property type="molecule type" value="Genomic_DNA"/>
</dbReference>
<name>C3TWY0_9ABAC</name>
<dbReference type="OrthoDB" id="10138at10239"/>